<dbReference type="AlphaFoldDB" id="A0A0A8YEX2"/>
<dbReference type="EMBL" id="GBRH01276173">
    <property type="protein sequence ID" value="JAD21722.1"/>
    <property type="molecule type" value="Transcribed_RNA"/>
</dbReference>
<sequence>MEYTYPTSPALLFLRSSCKNALPGF</sequence>
<organism evidence="1">
    <name type="scientific">Arundo donax</name>
    <name type="common">Giant reed</name>
    <name type="synonym">Donax arundinaceus</name>
    <dbReference type="NCBI Taxonomy" id="35708"/>
    <lineage>
        <taxon>Eukaryota</taxon>
        <taxon>Viridiplantae</taxon>
        <taxon>Streptophyta</taxon>
        <taxon>Embryophyta</taxon>
        <taxon>Tracheophyta</taxon>
        <taxon>Spermatophyta</taxon>
        <taxon>Magnoliopsida</taxon>
        <taxon>Liliopsida</taxon>
        <taxon>Poales</taxon>
        <taxon>Poaceae</taxon>
        <taxon>PACMAD clade</taxon>
        <taxon>Arundinoideae</taxon>
        <taxon>Arundineae</taxon>
        <taxon>Arundo</taxon>
    </lineage>
</organism>
<protein>
    <submittedName>
        <fullName evidence="1">Uncharacterized protein</fullName>
    </submittedName>
</protein>
<reference evidence="1" key="2">
    <citation type="journal article" date="2015" name="Data Brief">
        <title>Shoot transcriptome of the giant reed, Arundo donax.</title>
        <authorList>
            <person name="Barrero R.A."/>
            <person name="Guerrero F.D."/>
            <person name="Moolhuijzen P."/>
            <person name="Goolsby J.A."/>
            <person name="Tidwell J."/>
            <person name="Bellgard S.E."/>
            <person name="Bellgard M.I."/>
        </authorList>
    </citation>
    <scope>NUCLEOTIDE SEQUENCE</scope>
    <source>
        <tissue evidence="1">Shoot tissue taken approximately 20 cm above the soil surface</tissue>
    </source>
</reference>
<reference evidence="1" key="1">
    <citation type="submission" date="2014-09" db="EMBL/GenBank/DDBJ databases">
        <authorList>
            <person name="Magalhaes I.L.F."/>
            <person name="Oliveira U."/>
            <person name="Santos F.R."/>
            <person name="Vidigal T.H.D.A."/>
            <person name="Brescovit A.D."/>
            <person name="Santos A.J."/>
        </authorList>
    </citation>
    <scope>NUCLEOTIDE SEQUENCE</scope>
    <source>
        <tissue evidence="1">Shoot tissue taken approximately 20 cm above the soil surface</tissue>
    </source>
</reference>
<proteinExistence type="predicted"/>
<evidence type="ECO:0000313" key="1">
    <source>
        <dbReference type="EMBL" id="JAD21722.1"/>
    </source>
</evidence>
<accession>A0A0A8YEX2</accession>
<name>A0A0A8YEX2_ARUDO</name>